<proteinExistence type="predicted"/>
<dbReference type="EMBL" id="JAXIOK010000022">
    <property type="protein sequence ID" value="KAK4745183.1"/>
    <property type="molecule type" value="Genomic_DNA"/>
</dbReference>
<sequence length="150" mass="16939">MACWMERGSRPWDVMVIVKCLEPPTSARPVCMYGIDNNSGSERAKEIPFLTSNFSLKKITAKTGSKSAIMIPEGVGDQSGILGPQREKITAMSSVARSKTVMMIPDVKDDKQKITRIVPRKNRLDYKMIDCKSVTRQMQEIHVEFMQINE</sequence>
<name>A0AAN7GIM6_9MYRT</name>
<evidence type="ECO:0000313" key="1">
    <source>
        <dbReference type="EMBL" id="KAK4745183.1"/>
    </source>
</evidence>
<reference evidence="1 2" key="1">
    <citation type="journal article" date="2023" name="Hortic Res">
        <title>Pangenome of water caltrop reveals structural variations and asymmetric subgenome divergence after allopolyploidization.</title>
        <authorList>
            <person name="Zhang X."/>
            <person name="Chen Y."/>
            <person name="Wang L."/>
            <person name="Yuan Y."/>
            <person name="Fang M."/>
            <person name="Shi L."/>
            <person name="Lu R."/>
            <person name="Comes H.P."/>
            <person name="Ma Y."/>
            <person name="Chen Y."/>
            <person name="Huang G."/>
            <person name="Zhou Y."/>
            <person name="Zheng Z."/>
            <person name="Qiu Y."/>
        </authorList>
    </citation>
    <scope>NUCLEOTIDE SEQUENCE [LARGE SCALE GENOMIC DNA]</scope>
    <source>
        <tissue evidence="1">Roots</tissue>
    </source>
</reference>
<organism evidence="1 2">
    <name type="scientific">Trapa incisa</name>
    <dbReference type="NCBI Taxonomy" id="236973"/>
    <lineage>
        <taxon>Eukaryota</taxon>
        <taxon>Viridiplantae</taxon>
        <taxon>Streptophyta</taxon>
        <taxon>Embryophyta</taxon>
        <taxon>Tracheophyta</taxon>
        <taxon>Spermatophyta</taxon>
        <taxon>Magnoliopsida</taxon>
        <taxon>eudicotyledons</taxon>
        <taxon>Gunneridae</taxon>
        <taxon>Pentapetalae</taxon>
        <taxon>rosids</taxon>
        <taxon>malvids</taxon>
        <taxon>Myrtales</taxon>
        <taxon>Lythraceae</taxon>
        <taxon>Trapa</taxon>
    </lineage>
</organism>
<comment type="caution">
    <text evidence="1">The sequence shown here is derived from an EMBL/GenBank/DDBJ whole genome shotgun (WGS) entry which is preliminary data.</text>
</comment>
<evidence type="ECO:0000313" key="2">
    <source>
        <dbReference type="Proteomes" id="UP001345219"/>
    </source>
</evidence>
<dbReference type="Proteomes" id="UP001345219">
    <property type="component" value="Chromosome 9"/>
</dbReference>
<protein>
    <submittedName>
        <fullName evidence="1">Uncharacterized protein</fullName>
    </submittedName>
</protein>
<keyword evidence="2" id="KW-1185">Reference proteome</keyword>
<dbReference type="AlphaFoldDB" id="A0AAN7GIM6"/>
<accession>A0AAN7GIM6</accession>
<gene>
    <name evidence="1" type="ORF">SAY87_011495</name>
</gene>